<proteinExistence type="predicted"/>
<keyword evidence="2" id="KW-1185">Reference proteome</keyword>
<gene>
    <name evidence="1" type="ORF">AWW66_13830</name>
</gene>
<name>A0A136PSD5_9ACTN</name>
<dbReference type="Proteomes" id="UP000070620">
    <property type="component" value="Unassembled WGS sequence"/>
</dbReference>
<evidence type="ECO:0000313" key="2">
    <source>
        <dbReference type="Proteomes" id="UP000070620"/>
    </source>
</evidence>
<evidence type="ECO:0000313" key="1">
    <source>
        <dbReference type="EMBL" id="KXK61389.1"/>
    </source>
</evidence>
<dbReference type="OrthoDB" id="4732657at2"/>
<reference evidence="1 2" key="1">
    <citation type="submission" date="2016-01" db="EMBL/GenBank/DDBJ databases">
        <title>Whole genome sequence and analysis of Micromonospora rosaria DSM 803, which can produce antibacterial substance rosamicin.</title>
        <authorList>
            <person name="Yang H."/>
            <person name="He X."/>
            <person name="Zhu D."/>
        </authorList>
    </citation>
    <scope>NUCLEOTIDE SEQUENCE [LARGE SCALE GENOMIC DNA]</scope>
    <source>
        <strain evidence="1 2">DSM 803</strain>
    </source>
</reference>
<comment type="caution">
    <text evidence="1">The sequence shown here is derived from an EMBL/GenBank/DDBJ whole genome shotgun (WGS) entry which is preliminary data.</text>
</comment>
<dbReference type="AlphaFoldDB" id="A0A136PSD5"/>
<organism evidence="1 2">
    <name type="scientific">Micromonospora rosaria</name>
    <dbReference type="NCBI Taxonomy" id="47874"/>
    <lineage>
        <taxon>Bacteria</taxon>
        <taxon>Bacillati</taxon>
        <taxon>Actinomycetota</taxon>
        <taxon>Actinomycetes</taxon>
        <taxon>Micromonosporales</taxon>
        <taxon>Micromonosporaceae</taxon>
        <taxon>Micromonospora</taxon>
    </lineage>
</organism>
<dbReference type="RefSeq" id="WP_067365282.1">
    <property type="nucleotide sequence ID" value="NZ_JBIUBN010000006.1"/>
</dbReference>
<protein>
    <submittedName>
        <fullName evidence="1">Uncharacterized protein</fullName>
    </submittedName>
</protein>
<sequence length="143" mass="15277">MARRLFALEQYDRVAGEDADDAVDRLTTGTTLLTAAEVTEVIGEHGGPRPGTGNCGWENPETYHSITLSIGRAGTAVDGNLPTPDPILGTPEPGPDGIRFVRTGAAEFAVGDRYCELTVVTSVTDDRDRPTLVRLVGLVRTRL</sequence>
<accession>A0A136PSD5</accession>
<dbReference type="EMBL" id="LRQV01000042">
    <property type="protein sequence ID" value="KXK61389.1"/>
    <property type="molecule type" value="Genomic_DNA"/>
</dbReference>